<dbReference type="Proteomes" id="UP001497382">
    <property type="component" value="Unassembled WGS sequence"/>
</dbReference>
<accession>A0AAV1ZKA1</accession>
<dbReference type="InterPro" id="IPR027417">
    <property type="entry name" value="P-loop_NTPase"/>
</dbReference>
<comment type="similarity">
    <text evidence="1">Belongs to the sulfotransferase 1 family.</text>
</comment>
<feature type="domain" description="Sulfotransferase" evidence="3">
    <location>
        <begin position="43"/>
        <end position="139"/>
    </location>
</feature>
<gene>
    <name evidence="4" type="ORF">LARSCL_LOCUS6217</name>
</gene>
<evidence type="ECO:0000259" key="3">
    <source>
        <dbReference type="Pfam" id="PF00685"/>
    </source>
</evidence>
<keyword evidence="2" id="KW-0808">Transferase</keyword>
<name>A0AAV1ZKA1_9ARAC</name>
<dbReference type="AlphaFoldDB" id="A0AAV1ZKA1"/>
<dbReference type="SUPFAM" id="SSF52540">
    <property type="entry name" value="P-loop containing nucleoside triphosphate hydrolases"/>
    <property type="match status" value="1"/>
</dbReference>
<dbReference type="PANTHER" id="PTHR11783">
    <property type="entry name" value="SULFOTRANSFERASE SULT"/>
    <property type="match status" value="1"/>
</dbReference>
<evidence type="ECO:0000256" key="1">
    <source>
        <dbReference type="ARBA" id="ARBA00005771"/>
    </source>
</evidence>
<sequence>MAVAKHPENNPYVQFVRGYPFPGSVWFKKEVLEDVMDYIPNQGDIIVASYPKTGTTWLQYIVVQIKSKGELFPKSEDMDKIFPYMERTGVDVLNSLKSPRMYMHHLPYNLIQKNDKAKVLYIYRRPEDTLVSYYHFSRN</sequence>
<keyword evidence="5" id="KW-1185">Reference proteome</keyword>
<dbReference type="Pfam" id="PF00685">
    <property type="entry name" value="Sulfotransfer_1"/>
    <property type="match status" value="1"/>
</dbReference>
<dbReference type="Gene3D" id="3.40.50.300">
    <property type="entry name" value="P-loop containing nucleotide triphosphate hydrolases"/>
    <property type="match status" value="1"/>
</dbReference>
<comment type="caution">
    <text evidence="4">The sequence shown here is derived from an EMBL/GenBank/DDBJ whole genome shotgun (WGS) entry which is preliminary data.</text>
</comment>
<evidence type="ECO:0000313" key="5">
    <source>
        <dbReference type="Proteomes" id="UP001497382"/>
    </source>
</evidence>
<protein>
    <recommendedName>
        <fullName evidence="3">Sulfotransferase domain-containing protein</fullName>
    </recommendedName>
</protein>
<organism evidence="4 5">
    <name type="scientific">Larinioides sclopetarius</name>
    <dbReference type="NCBI Taxonomy" id="280406"/>
    <lineage>
        <taxon>Eukaryota</taxon>
        <taxon>Metazoa</taxon>
        <taxon>Ecdysozoa</taxon>
        <taxon>Arthropoda</taxon>
        <taxon>Chelicerata</taxon>
        <taxon>Arachnida</taxon>
        <taxon>Araneae</taxon>
        <taxon>Araneomorphae</taxon>
        <taxon>Entelegynae</taxon>
        <taxon>Araneoidea</taxon>
        <taxon>Araneidae</taxon>
        <taxon>Larinioides</taxon>
    </lineage>
</organism>
<evidence type="ECO:0000256" key="2">
    <source>
        <dbReference type="ARBA" id="ARBA00022679"/>
    </source>
</evidence>
<reference evidence="4 5" key="1">
    <citation type="submission" date="2024-04" db="EMBL/GenBank/DDBJ databases">
        <authorList>
            <person name="Rising A."/>
            <person name="Reimegard J."/>
            <person name="Sonavane S."/>
            <person name="Akerstrom W."/>
            <person name="Nylinder S."/>
            <person name="Hedman E."/>
            <person name="Kallberg Y."/>
        </authorList>
    </citation>
    <scope>NUCLEOTIDE SEQUENCE [LARGE SCALE GENOMIC DNA]</scope>
</reference>
<dbReference type="EMBL" id="CAXIEN010000058">
    <property type="protein sequence ID" value="CAL1272151.1"/>
    <property type="molecule type" value="Genomic_DNA"/>
</dbReference>
<feature type="non-terminal residue" evidence="4">
    <location>
        <position position="139"/>
    </location>
</feature>
<dbReference type="InterPro" id="IPR000863">
    <property type="entry name" value="Sulfotransferase_dom"/>
</dbReference>
<evidence type="ECO:0000313" key="4">
    <source>
        <dbReference type="EMBL" id="CAL1272151.1"/>
    </source>
</evidence>
<proteinExistence type="inferred from homology"/>
<dbReference type="GO" id="GO:0008146">
    <property type="term" value="F:sulfotransferase activity"/>
    <property type="evidence" value="ECO:0007669"/>
    <property type="project" value="InterPro"/>
</dbReference>